<dbReference type="SMART" id="SM00382">
    <property type="entry name" value="AAA"/>
    <property type="match status" value="2"/>
</dbReference>
<dbReference type="AlphaFoldDB" id="A9CZR2"/>
<dbReference type="InterPro" id="IPR003959">
    <property type="entry name" value="ATPase_AAA_core"/>
</dbReference>
<evidence type="ECO:0000313" key="6">
    <source>
        <dbReference type="Proteomes" id="UP000005839"/>
    </source>
</evidence>
<dbReference type="PANTHER" id="PTHR23073">
    <property type="entry name" value="26S PROTEASOME REGULATORY SUBUNIT"/>
    <property type="match status" value="1"/>
</dbReference>
<dbReference type="GO" id="GO:0005524">
    <property type="term" value="F:ATP binding"/>
    <property type="evidence" value="ECO:0007669"/>
    <property type="project" value="UniProtKB-KW"/>
</dbReference>
<gene>
    <name evidence="5" type="ORF">KT99_19564</name>
</gene>
<dbReference type="EMBL" id="ABIC01000005">
    <property type="protein sequence ID" value="EDQ02031.1"/>
    <property type="molecule type" value="Genomic_DNA"/>
</dbReference>
<dbReference type="CDD" id="cd19481">
    <property type="entry name" value="RecA-like_protease"/>
    <property type="match status" value="1"/>
</dbReference>
<keyword evidence="6" id="KW-1185">Reference proteome</keyword>
<reference evidence="5 6" key="1">
    <citation type="submission" date="2007-10" db="EMBL/GenBank/DDBJ databases">
        <authorList>
            <person name="Yayanos A."/>
            <person name="Ferriera S."/>
            <person name="Johnson J."/>
            <person name="Kravitz S."/>
            <person name="Halpern A."/>
            <person name="Remington K."/>
            <person name="Beeson K."/>
            <person name="Tran B."/>
            <person name="Rogers Y.-H."/>
            <person name="Friedman R."/>
            <person name="Venter J.C."/>
        </authorList>
    </citation>
    <scope>NUCLEOTIDE SEQUENCE [LARGE SCALE GENOMIC DNA]</scope>
    <source>
        <strain evidence="5 6">KT99</strain>
    </source>
</reference>
<organism evidence="5 6">
    <name type="scientific">Shewanella benthica KT99</name>
    <dbReference type="NCBI Taxonomy" id="314608"/>
    <lineage>
        <taxon>Bacteria</taxon>
        <taxon>Pseudomonadati</taxon>
        <taxon>Pseudomonadota</taxon>
        <taxon>Gammaproteobacteria</taxon>
        <taxon>Alteromonadales</taxon>
        <taxon>Shewanellaceae</taxon>
        <taxon>Shewanella</taxon>
    </lineage>
</organism>
<comment type="caution">
    <text evidence="5">The sequence shown here is derived from an EMBL/GenBank/DDBJ whole genome shotgun (WGS) entry which is preliminary data.</text>
</comment>
<evidence type="ECO:0000256" key="3">
    <source>
        <dbReference type="ARBA" id="ARBA00022840"/>
    </source>
</evidence>
<evidence type="ECO:0000259" key="4">
    <source>
        <dbReference type="SMART" id="SM00382"/>
    </source>
</evidence>
<dbReference type="SUPFAM" id="SSF52540">
    <property type="entry name" value="P-loop containing nucleoside triphosphate hydrolases"/>
    <property type="match status" value="2"/>
</dbReference>
<keyword evidence="3" id="KW-0067">ATP-binding</keyword>
<evidence type="ECO:0000313" key="5">
    <source>
        <dbReference type="EMBL" id="EDQ02031.1"/>
    </source>
</evidence>
<dbReference type="InterPro" id="IPR050221">
    <property type="entry name" value="26S_Proteasome_ATPase"/>
</dbReference>
<dbReference type="GO" id="GO:0016887">
    <property type="term" value="F:ATP hydrolysis activity"/>
    <property type="evidence" value="ECO:0007669"/>
    <property type="project" value="InterPro"/>
</dbReference>
<accession>A9CZR2</accession>
<dbReference type="STRING" id="314608.KT99_19564"/>
<keyword evidence="2" id="KW-0547">Nucleotide-binding</keyword>
<dbReference type="RefSeq" id="WP_005496865.1">
    <property type="nucleotide sequence ID" value="NZ_ABIC01000005.1"/>
</dbReference>
<evidence type="ECO:0000256" key="2">
    <source>
        <dbReference type="ARBA" id="ARBA00022741"/>
    </source>
</evidence>
<feature type="domain" description="AAA+ ATPase" evidence="4">
    <location>
        <begin position="223"/>
        <end position="360"/>
    </location>
</feature>
<dbReference type="InterPro" id="IPR003593">
    <property type="entry name" value="AAA+_ATPase"/>
</dbReference>
<dbReference type="Pfam" id="PF00004">
    <property type="entry name" value="AAA"/>
    <property type="match status" value="2"/>
</dbReference>
<dbReference type="InterPro" id="IPR027417">
    <property type="entry name" value="P-loop_NTPase"/>
</dbReference>
<evidence type="ECO:0000256" key="1">
    <source>
        <dbReference type="ARBA" id="ARBA00006914"/>
    </source>
</evidence>
<feature type="domain" description="AAA+ ATPase" evidence="4">
    <location>
        <begin position="468"/>
        <end position="597"/>
    </location>
</feature>
<comment type="similarity">
    <text evidence="1">Belongs to the AAA ATPase family.</text>
</comment>
<protein>
    <submittedName>
        <fullName evidence="5">ATPase, AAA family protein</fullName>
    </submittedName>
</protein>
<name>A9CZR2_9GAMM</name>
<dbReference type="Proteomes" id="UP000005839">
    <property type="component" value="Unassembled WGS sequence"/>
</dbReference>
<dbReference type="Gene3D" id="3.40.50.300">
    <property type="entry name" value="P-loop containing nucleotide triphosphate hydrolases"/>
    <property type="match status" value="2"/>
</dbReference>
<sequence length="673" mass="74562">MNKQPPTSALQSRASQYALSALDSGYVNPQDLIGIHCGIIKSISGQPTALSRSPAKSLTLLKRHFKSIANCHQHDAINHNSQVFAEALNLPPRAWKFISLIAVLEANTGLAEFVRQIMPHDSSAANMLAAMAGLDENSLDSIMVALNQTGIFEPCCINMLDFITLPRALVDRLVGSKVDCYTELIEPIMHFKGPSVLKLKDFAYLEPDTLYRFLNVTVNESAIGINVLFYGAPGTGKTQLSMVLADILGASLIAIKSLGDNINEREPAFGSRTSSSNLRLQYHQLIQHLISPHDKNLLLVDECENIFEQGISARGNGKDTLHSLLETNAIPTIWITNHIDLVPESCIRRFSYVLNVTVPDNRILEQLMDKEFKGLRVSRSFKARLATQANLVPAHISNASMVAHCITATTKAAEHTIENLITATLEASGHETTTATYRPQLPFSVDYLNIKGGNQAIGQLQHAIEHQSDIRTLLLGFSGTGKTAVVHHLAKVTNRGLTTIRCSDVLDKYIGESEKNLARIFKEATANNHILFFDEIDSLLLDRTGLRNSWEIQQVNELLTQLEAFNQPFFAATNYATRLDKAVMRRFDFKLSFEYLTANQVQRLYKSVTARSTLTHAVSSALNKLQNLTPGEFAILARRQRISSTKLSDEECLDILSTENNRKITTKAIGFIQ</sequence>
<proteinExistence type="inferred from homology"/>